<feature type="region of interest" description="Disordered" evidence="1">
    <location>
        <begin position="27"/>
        <end position="72"/>
    </location>
</feature>
<dbReference type="PROSITE" id="PS51257">
    <property type="entry name" value="PROKAR_LIPOPROTEIN"/>
    <property type="match status" value="1"/>
</dbReference>
<comment type="caution">
    <text evidence="3">The sequence shown here is derived from an EMBL/GenBank/DDBJ whole genome shotgun (WGS) entry which is preliminary data.</text>
</comment>
<organism evidence="3 4">
    <name type="scientific">Streptomyces fildesensis</name>
    <dbReference type="NCBI Taxonomy" id="375757"/>
    <lineage>
        <taxon>Bacteria</taxon>
        <taxon>Bacillati</taxon>
        <taxon>Actinomycetota</taxon>
        <taxon>Actinomycetes</taxon>
        <taxon>Kitasatosporales</taxon>
        <taxon>Streptomycetaceae</taxon>
        <taxon>Streptomyces</taxon>
    </lineage>
</organism>
<keyword evidence="2" id="KW-0732">Signal</keyword>
<reference evidence="3 4" key="1">
    <citation type="submission" date="2024-10" db="EMBL/GenBank/DDBJ databases">
        <title>The Natural Products Discovery Center: Release of the First 8490 Sequenced Strains for Exploring Actinobacteria Biosynthetic Diversity.</title>
        <authorList>
            <person name="Kalkreuter E."/>
            <person name="Kautsar S.A."/>
            <person name="Yang D."/>
            <person name="Bader C.D."/>
            <person name="Teijaro C.N."/>
            <person name="Fluegel L."/>
            <person name="Davis C.M."/>
            <person name="Simpson J.R."/>
            <person name="Lauterbach L."/>
            <person name="Steele A.D."/>
            <person name="Gui C."/>
            <person name="Meng S."/>
            <person name="Li G."/>
            <person name="Viehrig K."/>
            <person name="Ye F."/>
            <person name="Su P."/>
            <person name="Kiefer A.F."/>
            <person name="Nichols A."/>
            <person name="Cepeda A.J."/>
            <person name="Yan W."/>
            <person name="Fan B."/>
            <person name="Jiang Y."/>
            <person name="Adhikari A."/>
            <person name="Zheng C.-J."/>
            <person name="Schuster L."/>
            <person name="Cowan T.M."/>
            <person name="Smanski M.J."/>
            <person name="Chevrette M.G."/>
            <person name="De Carvalho L.P.S."/>
            <person name="Shen B."/>
        </authorList>
    </citation>
    <scope>NUCLEOTIDE SEQUENCE [LARGE SCALE GENOMIC DNA]</scope>
    <source>
        <strain evidence="3 4">NPDC053399</strain>
    </source>
</reference>
<proteinExistence type="predicted"/>
<gene>
    <name evidence="3" type="ORF">ACIGXA_35600</name>
</gene>
<evidence type="ECO:0008006" key="5">
    <source>
        <dbReference type="Google" id="ProtNLM"/>
    </source>
</evidence>
<dbReference type="EMBL" id="JBITYG010000014">
    <property type="protein sequence ID" value="MFI9105844.1"/>
    <property type="molecule type" value="Genomic_DNA"/>
</dbReference>
<keyword evidence="4" id="KW-1185">Reference proteome</keyword>
<name>A0ABW8CHB2_9ACTN</name>
<evidence type="ECO:0000256" key="2">
    <source>
        <dbReference type="SAM" id="SignalP"/>
    </source>
</evidence>
<feature type="chain" id="PRO_5046834905" description="Lipoprotein" evidence="2">
    <location>
        <begin position="25"/>
        <end position="245"/>
    </location>
</feature>
<protein>
    <recommendedName>
        <fullName evidence="5">Lipoprotein</fullName>
    </recommendedName>
</protein>
<sequence length="245" mass="25424">MSAVRTALALLGTGAAVLMTGCSATNDAESAGPTPVASAPAKLWPNRPPATEPPGDSGNERPVPVPGIPKVTSGDIRSVDPVTVIQAEMAAAPDALSGADALDEETAAKAAACKAGAAGRTGCPIRSPEYYDLTGDGQADAVLGIDMVDGFLALRCYTLQNGVLTRILATVTKPMSVQVAGGDLIVQEPTPSEGYEQRTVYAWDPQTRAMAIQSDDYRRATPPGHGRRDYAPDSGDTDSSWKRSR</sequence>
<dbReference type="RefSeq" id="WP_399656854.1">
    <property type="nucleotide sequence ID" value="NZ_JBITYG010000014.1"/>
</dbReference>
<evidence type="ECO:0000313" key="4">
    <source>
        <dbReference type="Proteomes" id="UP001614394"/>
    </source>
</evidence>
<feature type="region of interest" description="Disordered" evidence="1">
    <location>
        <begin position="212"/>
        <end position="245"/>
    </location>
</feature>
<evidence type="ECO:0000256" key="1">
    <source>
        <dbReference type="SAM" id="MobiDB-lite"/>
    </source>
</evidence>
<evidence type="ECO:0000313" key="3">
    <source>
        <dbReference type="EMBL" id="MFI9105844.1"/>
    </source>
</evidence>
<feature type="signal peptide" evidence="2">
    <location>
        <begin position="1"/>
        <end position="24"/>
    </location>
</feature>
<dbReference type="Proteomes" id="UP001614394">
    <property type="component" value="Unassembled WGS sequence"/>
</dbReference>
<accession>A0ABW8CHB2</accession>